<accession>A0ABW3BQH9</accession>
<dbReference type="EMBL" id="JBHTIB010000002">
    <property type="protein sequence ID" value="MFD0834902.1"/>
    <property type="molecule type" value="Genomic_DNA"/>
</dbReference>
<keyword evidence="2" id="KW-1185">Reference proteome</keyword>
<sequence length="147" mass="16597">MAKLDAVLLKSIPEVINVGDDINDITIITKIEFHPLDVSLKMEYLLYLLVYDVHGKPDVPVIINNWDESEVIGLKQENEDDFLGRKIVPICADELIKTIETPIALKLGNLKDSGSFYKRKLEVLATIIPAIGRATKWSEPFECDLVY</sequence>
<evidence type="ECO:0000313" key="2">
    <source>
        <dbReference type="Proteomes" id="UP001597011"/>
    </source>
</evidence>
<evidence type="ECO:0000313" key="1">
    <source>
        <dbReference type="EMBL" id="MFD0834902.1"/>
    </source>
</evidence>
<gene>
    <name evidence="1" type="ORF">ACFQ0I_03940</name>
</gene>
<proteinExistence type="predicted"/>
<organism evidence="1 2">
    <name type="scientific">Mariniflexile aquimaris</name>
    <dbReference type="NCBI Taxonomy" id="881009"/>
    <lineage>
        <taxon>Bacteria</taxon>
        <taxon>Pseudomonadati</taxon>
        <taxon>Bacteroidota</taxon>
        <taxon>Flavobacteriia</taxon>
        <taxon>Flavobacteriales</taxon>
        <taxon>Flavobacteriaceae</taxon>
        <taxon>Mariniflexile</taxon>
    </lineage>
</organism>
<name>A0ABW3BQH9_9FLAO</name>
<protein>
    <submittedName>
        <fullName evidence="1">Uncharacterized protein</fullName>
    </submittedName>
</protein>
<reference evidence="2" key="1">
    <citation type="journal article" date="2019" name="Int. J. Syst. Evol. Microbiol.">
        <title>The Global Catalogue of Microorganisms (GCM) 10K type strain sequencing project: providing services to taxonomists for standard genome sequencing and annotation.</title>
        <authorList>
            <consortium name="The Broad Institute Genomics Platform"/>
            <consortium name="The Broad Institute Genome Sequencing Center for Infectious Disease"/>
            <person name="Wu L."/>
            <person name="Ma J."/>
        </authorList>
    </citation>
    <scope>NUCLEOTIDE SEQUENCE [LARGE SCALE GENOMIC DNA]</scope>
    <source>
        <strain evidence="2">CCUG 60529</strain>
    </source>
</reference>
<dbReference type="RefSeq" id="WP_379939542.1">
    <property type="nucleotide sequence ID" value="NZ_JBHTIB010000002.1"/>
</dbReference>
<dbReference type="Proteomes" id="UP001597011">
    <property type="component" value="Unassembled WGS sequence"/>
</dbReference>
<comment type="caution">
    <text evidence="1">The sequence shown here is derived from an EMBL/GenBank/DDBJ whole genome shotgun (WGS) entry which is preliminary data.</text>
</comment>